<sequence length="90" mass="9825">MLIFLFSLTLVRLTFAVAGTGFLVQASMPRLGETNKGSPKFSARTVAQATCLHFEREVILLRREGARLSENSQGPLFHCSSSRLGEKGLA</sequence>
<keyword evidence="1" id="KW-0732">Signal</keyword>
<name>A0A4D6MCU5_VIGUN</name>
<evidence type="ECO:0000256" key="1">
    <source>
        <dbReference type="SAM" id="SignalP"/>
    </source>
</evidence>
<evidence type="ECO:0000313" key="2">
    <source>
        <dbReference type="EMBL" id="QCD99199.1"/>
    </source>
</evidence>
<gene>
    <name evidence="2" type="ORF">DEO72_LG7g480</name>
</gene>
<evidence type="ECO:0008006" key="4">
    <source>
        <dbReference type="Google" id="ProtNLM"/>
    </source>
</evidence>
<keyword evidence="3" id="KW-1185">Reference proteome</keyword>
<dbReference type="AlphaFoldDB" id="A0A4D6MCU5"/>
<feature type="chain" id="PRO_5020041846" description="Secreted protein" evidence="1">
    <location>
        <begin position="17"/>
        <end position="90"/>
    </location>
</feature>
<accession>A0A4D6MCU5</accession>
<protein>
    <recommendedName>
        <fullName evidence="4">Secreted protein</fullName>
    </recommendedName>
</protein>
<proteinExistence type="predicted"/>
<dbReference type="Proteomes" id="UP000501690">
    <property type="component" value="Linkage Group LG7"/>
</dbReference>
<dbReference type="EMBL" id="CP039351">
    <property type="protein sequence ID" value="QCD99199.1"/>
    <property type="molecule type" value="Genomic_DNA"/>
</dbReference>
<evidence type="ECO:0000313" key="3">
    <source>
        <dbReference type="Proteomes" id="UP000501690"/>
    </source>
</evidence>
<feature type="signal peptide" evidence="1">
    <location>
        <begin position="1"/>
        <end position="16"/>
    </location>
</feature>
<reference evidence="2 3" key="1">
    <citation type="submission" date="2019-04" db="EMBL/GenBank/DDBJ databases">
        <title>An improved genome assembly and genetic linkage map for asparagus bean, Vigna unguiculata ssp. sesquipedialis.</title>
        <authorList>
            <person name="Xia Q."/>
            <person name="Zhang R."/>
            <person name="Dong Y."/>
        </authorList>
    </citation>
    <scope>NUCLEOTIDE SEQUENCE [LARGE SCALE GENOMIC DNA]</scope>
    <source>
        <tissue evidence="2">Leaf</tissue>
    </source>
</reference>
<organism evidence="2 3">
    <name type="scientific">Vigna unguiculata</name>
    <name type="common">Cowpea</name>
    <dbReference type="NCBI Taxonomy" id="3917"/>
    <lineage>
        <taxon>Eukaryota</taxon>
        <taxon>Viridiplantae</taxon>
        <taxon>Streptophyta</taxon>
        <taxon>Embryophyta</taxon>
        <taxon>Tracheophyta</taxon>
        <taxon>Spermatophyta</taxon>
        <taxon>Magnoliopsida</taxon>
        <taxon>eudicotyledons</taxon>
        <taxon>Gunneridae</taxon>
        <taxon>Pentapetalae</taxon>
        <taxon>rosids</taxon>
        <taxon>fabids</taxon>
        <taxon>Fabales</taxon>
        <taxon>Fabaceae</taxon>
        <taxon>Papilionoideae</taxon>
        <taxon>50 kb inversion clade</taxon>
        <taxon>NPAAA clade</taxon>
        <taxon>indigoferoid/millettioid clade</taxon>
        <taxon>Phaseoleae</taxon>
        <taxon>Vigna</taxon>
    </lineage>
</organism>